<dbReference type="Proteomes" id="UP000694867">
    <property type="component" value="Unplaced"/>
</dbReference>
<feature type="region of interest" description="Disordered" evidence="1">
    <location>
        <begin position="34"/>
        <end position="124"/>
    </location>
</feature>
<keyword evidence="2" id="KW-1133">Transmembrane helix</keyword>
<evidence type="ECO:0000313" key="4">
    <source>
        <dbReference type="RefSeq" id="XP_003746868.1"/>
    </source>
</evidence>
<dbReference type="KEGG" id="goe:100905011"/>
<keyword evidence="3" id="KW-1185">Reference proteome</keyword>
<proteinExistence type="predicted"/>
<dbReference type="GeneID" id="100905011"/>
<evidence type="ECO:0000256" key="1">
    <source>
        <dbReference type="SAM" id="MobiDB-lite"/>
    </source>
</evidence>
<organism evidence="3 4">
    <name type="scientific">Galendromus occidentalis</name>
    <name type="common">western predatory mite</name>
    <dbReference type="NCBI Taxonomy" id="34638"/>
    <lineage>
        <taxon>Eukaryota</taxon>
        <taxon>Metazoa</taxon>
        <taxon>Ecdysozoa</taxon>
        <taxon>Arthropoda</taxon>
        <taxon>Chelicerata</taxon>
        <taxon>Arachnida</taxon>
        <taxon>Acari</taxon>
        <taxon>Parasitiformes</taxon>
        <taxon>Mesostigmata</taxon>
        <taxon>Gamasina</taxon>
        <taxon>Phytoseioidea</taxon>
        <taxon>Phytoseiidae</taxon>
        <taxon>Typhlodrominae</taxon>
        <taxon>Galendromus</taxon>
    </lineage>
</organism>
<dbReference type="RefSeq" id="XP_003746868.1">
    <property type="nucleotide sequence ID" value="XM_003746820.1"/>
</dbReference>
<feature type="transmembrane region" description="Helical" evidence="2">
    <location>
        <begin position="6"/>
        <end position="23"/>
    </location>
</feature>
<keyword evidence="2" id="KW-0812">Transmembrane</keyword>
<keyword evidence="2" id="KW-0472">Membrane</keyword>
<protein>
    <submittedName>
        <fullName evidence="4">Uncharacterized protein LOC100905011</fullName>
    </submittedName>
</protein>
<gene>
    <name evidence="4" type="primary">LOC100905011</name>
</gene>
<name>A0AAJ6QX22_9ACAR</name>
<evidence type="ECO:0000256" key="2">
    <source>
        <dbReference type="SAM" id="Phobius"/>
    </source>
</evidence>
<feature type="compositionally biased region" description="Polar residues" evidence="1">
    <location>
        <begin position="54"/>
        <end position="71"/>
    </location>
</feature>
<dbReference type="AlphaFoldDB" id="A0AAJ6QX22"/>
<reference evidence="4" key="1">
    <citation type="submission" date="2025-08" db="UniProtKB">
        <authorList>
            <consortium name="RefSeq"/>
        </authorList>
    </citation>
    <scope>IDENTIFICATION</scope>
</reference>
<evidence type="ECO:0000313" key="3">
    <source>
        <dbReference type="Proteomes" id="UP000694867"/>
    </source>
</evidence>
<feature type="compositionally biased region" description="Low complexity" evidence="1">
    <location>
        <begin position="77"/>
        <end position="88"/>
    </location>
</feature>
<accession>A0AAJ6QX22</accession>
<sequence>MSPMVAMVFTIIGVVLAVAAYLCKRIQRVKRARRNGWKYSRVPTQGGAPAIGTVPNNSSTPGFQPAPQSETDCLVRASSSDESSSEASTDQPATIQVETEMMNKTGPKNSRKFVEQETDEELLQ</sequence>